<comment type="caution">
    <text evidence="2">The sequence shown here is derived from an EMBL/GenBank/DDBJ whole genome shotgun (WGS) entry which is preliminary data.</text>
</comment>
<sequence>MSSHTKPPRDPKPGKPTGGWNAVNDNSQNRLPPAGRPTRPKPSPDQPGKPGKPHTGTEQIPRQSSCRWQETDKIAGWH</sequence>
<evidence type="ECO:0000313" key="2">
    <source>
        <dbReference type="EMBL" id="OCT46682.1"/>
    </source>
</evidence>
<dbReference type="Proteomes" id="UP000094526">
    <property type="component" value="Unassembled WGS sequence"/>
</dbReference>
<name>A0A1C1CDX8_9EURO</name>
<reference evidence="3" key="1">
    <citation type="submission" date="2015-07" db="EMBL/GenBank/DDBJ databases">
        <authorList>
            <person name="Teixeira M.M."/>
            <person name="Souza R.C."/>
            <person name="Almeida L.G."/>
            <person name="Vicente V.A."/>
            <person name="de Hoog S."/>
            <person name="Bocca A.L."/>
            <person name="de Almeida S.R."/>
            <person name="Vasconcelos A.T."/>
            <person name="Felipe M.S."/>
        </authorList>
    </citation>
    <scope>NUCLEOTIDE SEQUENCE [LARGE SCALE GENOMIC DNA]</scope>
    <source>
        <strain evidence="3">KSF</strain>
    </source>
</reference>
<feature type="compositionally biased region" description="Basic and acidic residues" evidence="1">
    <location>
        <begin position="69"/>
        <end position="78"/>
    </location>
</feature>
<gene>
    <name evidence="2" type="ORF">CLCR_02185</name>
</gene>
<accession>A0A1C1CDX8</accession>
<evidence type="ECO:0000256" key="1">
    <source>
        <dbReference type="SAM" id="MobiDB-lite"/>
    </source>
</evidence>
<protein>
    <submittedName>
        <fullName evidence="2">Uncharacterized protein</fullName>
    </submittedName>
</protein>
<dbReference type="VEuPathDB" id="FungiDB:CLCR_02185"/>
<dbReference type="AlphaFoldDB" id="A0A1C1CDX8"/>
<organism evidence="2 3">
    <name type="scientific">Cladophialophora carrionii</name>
    <dbReference type="NCBI Taxonomy" id="86049"/>
    <lineage>
        <taxon>Eukaryota</taxon>
        <taxon>Fungi</taxon>
        <taxon>Dikarya</taxon>
        <taxon>Ascomycota</taxon>
        <taxon>Pezizomycotina</taxon>
        <taxon>Eurotiomycetes</taxon>
        <taxon>Chaetothyriomycetidae</taxon>
        <taxon>Chaetothyriales</taxon>
        <taxon>Herpotrichiellaceae</taxon>
        <taxon>Cladophialophora</taxon>
    </lineage>
</organism>
<feature type="region of interest" description="Disordered" evidence="1">
    <location>
        <begin position="1"/>
        <end position="78"/>
    </location>
</feature>
<keyword evidence="3" id="KW-1185">Reference proteome</keyword>
<feature type="compositionally biased region" description="Polar residues" evidence="1">
    <location>
        <begin position="56"/>
        <end position="68"/>
    </location>
</feature>
<evidence type="ECO:0000313" key="3">
    <source>
        <dbReference type="Proteomes" id="UP000094526"/>
    </source>
</evidence>
<proteinExistence type="predicted"/>
<dbReference type="EMBL" id="LGRB01000015">
    <property type="protein sequence ID" value="OCT46682.1"/>
    <property type="molecule type" value="Genomic_DNA"/>
</dbReference>